<dbReference type="SUPFAM" id="SSF53901">
    <property type="entry name" value="Thiolase-like"/>
    <property type="match status" value="1"/>
</dbReference>
<evidence type="ECO:0000256" key="2">
    <source>
        <dbReference type="ARBA" id="ARBA00023315"/>
    </source>
</evidence>
<feature type="domain" description="Beta-ketoacyl-[acyl-carrier-protein] synthase III C-terminal" evidence="3">
    <location>
        <begin position="248"/>
        <end position="338"/>
    </location>
</feature>
<dbReference type="EMBL" id="DQ116941">
    <property type="protein sequence ID" value="AAZ77679.1"/>
    <property type="molecule type" value="Genomic_DNA"/>
</dbReference>
<evidence type="ECO:0000256" key="1">
    <source>
        <dbReference type="ARBA" id="ARBA00022679"/>
    </source>
</evidence>
<dbReference type="InterPro" id="IPR013747">
    <property type="entry name" value="ACP_syn_III_C"/>
</dbReference>
<name>Q0R4P2_STRAT</name>
<evidence type="ECO:0000313" key="4">
    <source>
        <dbReference type="EMBL" id="AAZ77679.1"/>
    </source>
</evidence>
<reference evidence="4" key="2">
    <citation type="submission" date="2006-08" db="EMBL/GenBank/DDBJ databases">
        <authorList>
            <person name="Jia X.-Y."/>
            <person name="Zhao Q.-F."/>
            <person name="Tian Z.-H."/>
            <person name="Tang G.-L."/>
            <person name="Liu W."/>
        </authorList>
    </citation>
    <scope>NUCLEOTIDE SEQUENCE</scope>
</reference>
<dbReference type="AlphaFoldDB" id="Q0R4P2"/>
<evidence type="ECO:0000259" key="3">
    <source>
        <dbReference type="Pfam" id="PF08541"/>
    </source>
</evidence>
<accession>Q0R4P2</accession>
<protein>
    <submittedName>
        <fullName evidence="4">ChlB6</fullName>
    </submittedName>
</protein>
<dbReference type="PANTHER" id="PTHR34069:SF2">
    <property type="entry name" value="BETA-KETOACYL-[ACYL-CARRIER-PROTEIN] SYNTHASE III"/>
    <property type="match status" value="1"/>
</dbReference>
<keyword evidence="1" id="KW-0808">Transferase</keyword>
<dbReference type="Pfam" id="PF08541">
    <property type="entry name" value="ACP_syn_III_C"/>
    <property type="match status" value="1"/>
</dbReference>
<dbReference type="GO" id="GO:0016747">
    <property type="term" value="F:acyltransferase activity, transferring groups other than amino-acyl groups"/>
    <property type="evidence" value="ECO:0007669"/>
    <property type="project" value="UniProtKB-ARBA"/>
</dbReference>
<dbReference type="Gene3D" id="3.40.47.10">
    <property type="match status" value="2"/>
</dbReference>
<keyword evidence="2" id="KW-0012">Acyltransferase</keyword>
<proteinExistence type="predicted"/>
<dbReference type="GO" id="GO:0044550">
    <property type="term" value="P:secondary metabolite biosynthetic process"/>
    <property type="evidence" value="ECO:0007669"/>
    <property type="project" value="TreeGrafter"/>
</dbReference>
<reference evidence="4" key="1">
    <citation type="journal article" date="2006" name="Chem. Biol.">
        <title>Genetic characterization of the chlorothricin gene cluster as a model for spirotetronate antibiotic biosynthesis.</title>
        <authorList>
            <person name="Jia X.Y."/>
            <person name="Tian Z.H."/>
            <person name="Shao L."/>
            <person name="Qu X.D."/>
            <person name="Zhao Q.F."/>
            <person name="Tang J."/>
            <person name="Tang G.L."/>
            <person name="Liu W."/>
        </authorList>
    </citation>
    <scope>NUCLEOTIDE SEQUENCE</scope>
</reference>
<organism evidence="4">
    <name type="scientific">Streptomyces antibioticus</name>
    <dbReference type="NCBI Taxonomy" id="1890"/>
    <lineage>
        <taxon>Bacteria</taxon>
        <taxon>Bacillati</taxon>
        <taxon>Actinomycetota</taxon>
        <taxon>Actinomycetes</taxon>
        <taxon>Kitasatosporales</taxon>
        <taxon>Streptomycetaceae</taxon>
        <taxon>Streptomyces</taxon>
    </lineage>
</organism>
<sequence>MKVSGIHVWSIGLYHATQWMSPDEARAAGLCDDEFPEGDLKGVQIAPGIPPVDMAVAAAREAIGRAGVAPAGIDLLVHAPCFWNGPEEWSPAGYLLRELGCPDGSGQVLDQGCNGMLAALEMAAGWLTLRGGDATALLTTATMVDGSPTIDRWRSAGYGIAIGDGAGAIVLGRRPGLAEISAVNSTTVPEMEQFHRGALPLIEPTPPLRPKVDVLARARENAALGAQNGLELQRLQIQAYQKAMARTLDDVGIGPEDLAKVLFAHVGGAQTDAIVMQQLGLPLAKSTWDHGRSIGHVGASDHVYDLEHLITSGELSEGDRLLLVCGTAGFHITSLVLTVGDLSPYERYQRDT</sequence>
<dbReference type="InterPro" id="IPR016039">
    <property type="entry name" value="Thiolase-like"/>
</dbReference>
<dbReference type="CDD" id="cd00827">
    <property type="entry name" value="init_cond_enzymes"/>
    <property type="match status" value="1"/>
</dbReference>
<dbReference type="PANTHER" id="PTHR34069">
    <property type="entry name" value="3-OXOACYL-[ACYL-CARRIER-PROTEIN] SYNTHASE 3"/>
    <property type="match status" value="1"/>
</dbReference>